<dbReference type="EMBL" id="JADCNL010000010">
    <property type="protein sequence ID" value="KAG0463864.1"/>
    <property type="molecule type" value="Genomic_DNA"/>
</dbReference>
<comment type="caution">
    <text evidence="2">The sequence shown here is derived from an EMBL/GenBank/DDBJ whole genome shotgun (WGS) entry which is preliminary data.</text>
</comment>
<feature type="region of interest" description="Disordered" evidence="1">
    <location>
        <begin position="1"/>
        <end position="37"/>
    </location>
</feature>
<evidence type="ECO:0000256" key="1">
    <source>
        <dbReference type="SAM" id="MobiDB-lite"/>
    </source>
</evidence>
<sequence length="54" mass="6313">MRLGNNDRKLDARRWTKDDSQKTEESGKLTVDREWPTVNGGCRTAGWRRYSADK</sequence>
<name>A0A835Q1G9_VANPL</name>
<reference evidence="2 3" key="1">
    <citation type="journal article" date="2020" name="Nat. Food">
        <title>A phased Vanilla planifolia genome enables genetic improvement of flavour and production.</title>
        <authorList>
            <person name="Hasing T."/>
            <person name="Tang H."/>
            <person name="Brym M."/>
            <person name="Khazi F."/>
            <person name="Huang T."/>
            <person name="Chambers A.H."/>
        </authorList>
    </citation>
    <scope>NUCLEOTIDE SEQUENCE [LARGE SCALE GENOMIC DNA]</scope>
    <source>
        <tissue evidence="2">Leaf</tissue>
    </source>
</reference>
<accession>A0A835Q1G9</accession>
<evidence type="ECO:0000313" key="3">
    <source>
        <dbReference type="Proteomes" id="UP000636800"/>
    </source>
</evidence>
<feature type="compositionally biased region" description="Basic and acidic residues" evidence="1">
    <location>
        <begin position="1"/>
        <end position="35"/>
    </location>
</feature>
<dbReference type="AlphaFoldDB" id="A0A835Q1G9"/>
<keyword evidence="3" id="KW-1185">Reference proteome</keyword>
<dbReference type="Proteomes" id="UP000636800">
    <property type="component" value="Chromosome 10"/>
</dbReference>
<evidence type="ECO:0000313" key="2">
    <source>
        <dbReference type="EMBL" id="KAG0463864.1"/>
    </source>
</evidence>
<organism evidence="2 3">
    <name type="scientific">Vanilla planifolia</name>
    <name type="common">Vanilla</name>
    <dbReference type="NCBI Taxonomy" id="51239"/>
    <lineage>
        <taxon>Eukaryota</taxon>
        <taxon>Viridiplantae</taxon>
        <taxon>Streptophyta</taxon>
        <taxon>Embryophyta</taxon>
        <taxon>Tracheophyta</taxon>
        <taxon>Spermatophyta</taxon>
        <taxon>Magnoliopsida</taxon>
        <taxon>Liliopsida</taxon>
        <taxon>Asparagales</taxon>
        <taxon>Orchidaceae</taxon>
        <taxon>Vanilloideae</taxon>
        <taxon>Vanilleae</taxon>
        <taxon>Vanilla</taxon>
    </lineage>
</organism>
<protein>
    <submittedName>
        <fullName evidence="2">Uncharacterized protein</fullName>
    </submittedName>
</protein>
<gene>
    <name evidence="2" type="ORF">HPP92_019933</name>
</gene>
<dbReference type="OrthoDB" id="1854593at2759"/>
<proteinExistence type="predicted"/>